<protein>
    <submittedName>
        <fullName evidence="3">Uncharacterized protein</fullName>
    </submittedName>
</protein>
<feature type="region of interest" description="Disordered" evidence="2">
    <location>
        <begin position="258"/>
        <end position="280"/>
    </location>
</feature>
<keyword evidence="1" id="KW-0175">Coiled coil</keyword>
<gene>
    <name evidence="3" type="ORF">RS030_91520</name>
</gene>
<evidence type="ECO:0000313" key="3">
    <source>
        <dbReference type="EMBL" id="KAK6587583.1"/>
    </source>
</evidence>
<feature type="coiled-coil region" evidence="1">
    <location>
        <begin position="112"/>
        <end position="153"/>
    </location>
</feature>
<name>A0AAV9XS75_9CRYT</name>
<evidence type="ECO:0000256" key="2">
    <source>
        <dbReference type="SAM" id="MobiDB-lite"/>
    </source>
</evidence>
<keyword evidence="4" id="KW-1185">Reference proteome</keyword>
<organism evidence="3 4">
    <name type="scientific">Cryptosporidium xiaoi</name>
    <dbReference type="NCBI Taxonomy" id="659607"/>
    <lineage>
        <taxon>Eukaryota</taxon>
        <taxon>Sar</taxon>
        <taxon>Alveolata</taxon>
        <taxon>Apicomplexa</taxon>
        <taxon>Conoidasida</taxon>
        <taxon>Coccidia</taxon>
        <taxon>Eucoccidiorida</taxon>
        <taxon>Eimeriorina</taxon>
        <taxon>Cryptosporidiidae</taxon>
        <taxon>Cryptosporidium</taxon>
    </lineage>
</organism>
<accession>A0AAV9XS75</accession>
<reference evidence="3 4" key="1">
    <citation type="submission" date="2023-10" db="EMBL/GenBank/DDBJ databases">
        <title>Comparative genomics analysis reveals potential genetic determinants of host preference in Cryptosporidium xiaoi.</title>
        <authorList>
            <person name="Xiao L."/>
            <person name="Li J."/>
        </authorList>
    </citation>
    <scope>NUCLEOTIDE SEQUENCE [LARGE SCALE GENOMIC DNA]</scope>
    <source>
        <strain evidence="3 4">52996</strain>
    </source>
</reference>
<evidence type="ECO:0000256" key="1">
    <source>
        <dbReference type="SAM" id="Coils"/>
    </source>
</evidence>
<proteinExistence type="predicted"/>
<dbReference type="AlphaFoldDB" id="A0AAV9XS75"/>
<comment type="caution">
    <text evidence="3">The sequence shown here is derived from an EMBL/GenBank/DDBJ whole genome shotgun (WGS) entry which is preliminary data.</text>
</comment>
<sequence length="404" mass="46684">MPILEKELKVNQELDLKSFLFENNYDGIVMDELNNSLKRIEGVLIDLLKDLNSLDLNYYDINKITNKQECDVGIEKVNLDKMKIKILQGQNENLVNNVKLILGVVLRMFSEIDNMKDKIKVLISDSVKLRDENVELRKTVNTLNNDMSKLMCEKYHIEENLKVKTINCSKYKNSLNNSIKTMKRLYLENDYMSKEISILENQLVISKLRVAQHNEELEHIRILLKYYKNQVSQDYLLSPAIEQMVKVEPCRVSLNYGRMSDTNENHNSNNKKNRELNSIKDNKTGIKVQTNIGSILSKLLFNNGFNTSTGNKENVNFSIDEDKKATKSTSPLYKYSPLNNNNISTPRNNYFNIEADETLLSTSADNIDIAKEDDCYDENSSPQLYIDDDDTVSPFSPYKLLKEL</sequence>
<dbReference type="EMBL" id="JAWDEY010000037">
    <property type="protein sequence ID" value="KAK6587583.1"/>
    <property type="molecule type" value="Genomic_DNA"/>
</dbReference>
<evidence type="ECO:0000313" key="4">
    <source>
        <dbReference type="Proteomes" id="UP001311799"/>
    </source>
</evidence>
<dbReference type="Proteomes" id="UP001311799">
    <property type="component" value="Unassembled WGS sequence"/>
</dbReference>